<keyword evidence="2 5" id="KW-0808">Transferase</keyword>
<proteinExistence type="predicted"/>
<dbReference type="EMBL" id="WOGU01000029">
    <property type="protein sequence ID" value="MUN64987.1"/>
    <property type="molecule type" value="Genomic_DNA"/>
</dbReference>
<organism evidence="5 6">
    <name type="scientific">Kocuria sediminis</name>
    <dbReference type="NCBI Taxonomy" id="1038857"/>
    <lineage>
        <taxon>Bacteria</taxon>
        <taxon>Bacillati</taxon>
        <taxon>Actinomycetota</taxon>
        <taxon>Actinomycetes</taxon>
        <taxon>Micrococcales</taxon>
        <taxon>Micrococcaceae</taxon>
        <taxon>Kocuria</taxon>
    </lineage>
</organism>
<protein>
    <submittedName>
        <fullName evidence="5">Glycosyltransferase</fullName>
    </submittedName>
</protein>
<feature type="domain" description="Glycosyl transferase family 1" evidence="3">
    <location>
        <begin position="221"/>
        <end position="376"/>
    </location>
</feature>
<evidence type="ECO:0000256" key="2">
    <source>
        <dbReference type="ARBA" id="ARBA00022679"/>
    </source>
</evidence>
<sequence>MATHAIYRSKHDSIKVKIWVSREPDSTETDARVHRVLRVFTLANSTGAYGGPAETAARQSRIAADLGYRVQMLAGRLPCDAPYRRGQPYKQVFVPVKTLAPFSGGFSSMFSWALARQLWRSVGCVDIVHVSFAREMIPAVAAFFSIVRRRRLIIQPHGMLTSRLGLKQFFADIVARPLYRCADVVVALTEHEKADLATWCPRYKGEYVVCGNPVPGHDRSRVRQPAKSPTALFVARLHPRKRVGTFVEAAWLDSESKLARFVVAGPDGGDLDIVTAASRALPNFDYVGAVAPEKVLDLLDSADVFVLTSVKEPWGNVLVSALSLGIPVIVNQSAALAETIQQFGAGVVVEDGNAHAVHAALSELLQDKVFYEACSRGALHLIQQRMGAGTQEAFLLRLYG</sequence>
<dbReference type="Gene3D" id="3.40.50.2000">
    <property type="entry name" value="Glycogen Phosphorylase B"/>
    <property type="match status" value="2"/>
</dbReference>
<name>A0A6N8GS18_9MICC</name>
<dbReference type="Pfam" id="PF00534">
    <property type="entry name" value="Glycos_transf_1"/>
    <property type="match status" value="1"/>
</dbReference>
<dbReference type="SUPFAM" id="SSF53756">
    <property type="entry name" value="UDP-Glycosyltransferase/glycogen phosphorylase"/>
    <property type="match status" value="1"/>
</dbReference>
<dbReference type="Proteomes" id="UP000436989">
    <property type="component" value="Unassembled WGS sequence"/>
</dbReference>
<keyword evidence="6" id="KW-1185">Reference proteome</keyword>
<evidence type="ECO:0000256" key="1">
    <source>
        <dbReference type="ARBA" id="ARBA00022676"/>
    </source>
</evidence>
<dbReference type="PANTHER" id="PTHR12526">
    <property type="entry name" value="GLYCOSYLTRANSFERASE"/>
    <property type="match status" value="1"/>
</dbReference>
<feature type="domain" description="Glycosyltransferase subfamily 4-like N-terminal" evidence="4">
    <location>
        <begin position="50"/>
        <end position="199"/>
    </location>
</feature>
<accession>A0A6N8GS18</accession>
<dbReference type="PANTHER" id="PTHR12526:SF510">
    <property type="entry name" value="D-INOSITOL 3-PHOSPHATE GLYCOSYLTRANSFERASE"/>
    <property type="match status" value="1"/>
</dbReference>
<dbReference type="Pfam" id="PF13579">
    <property type="entry name" value="Glyco_trans_4_4"/>
    <property type="match status" value="1"/>
</dbReference>
<dbReference type="AlphaFoldDB" id="A0A6N8GS18"/>
<reference evidence="5 6" key="1">
    <citation type="submission" date="2019-12" db="EMBL/GenBank/DDBJ databases">
        <authorList>
            <person name="Shi Y."/>
        </authorList>
    </citation>
    <scope>NUCLEOTIDE SEQUENCE [LARGE SCALE GENOMIC DNA]</scope>
    <source>
        <strain evidence="5 6">JCM 17929</strain>
    </source>
</reference>
<gene>
    <name evidence="5" type="ORF">GMA12_17875</name>
</gene>
<evidence type="ECO:0000259" key="3">
    <source>
        <dbReference type="Pfam" id="PF00534"/>
    </source>
</evidence>
<dbReference type="GO" id="GO:0016757">
    <property type="term" value="F:glycosyltransferase activity"/>
    <property type="evidence" value="ECO:0007669"/>
    <property type="project" value="UniProtKB-KW"/>
</dbReference>
<keyword evidence="1" id="KW-0328">Glycosyltransferase</keyword>
<evidence type="ECO:0000259" key="4">
    <source>
        <dbReference type="Pfam" id="PF13579"/>
    </source>
</evidence>
<comment type="caution">
    <text evidence="5">The sequence shown here is derived from an EMBL/GenBank/DDBJ whole genome shotgun (WGS) entry which is preliminary data.</text>
</comment>
<dbReference type="InterPro" id="IPR028098">
    <property type="entry name" value="Glyco_trans_4-like_N"/>
</dbReference>
<evidence type="ECO:0000313" key="6">
    <source>
        <dbReference type="Proteomes" id="UP000436989"/>
    </source>
</evidence>
<evidence type="ECO:0000313" key="5">
    <source>
        <dbReference type="EMBL" id="MUN64987.1"/>
    </source>
</evidence>
<dbReference type="InterPro" id="IPR001296">
    <property type="entry name" value="Glyco_trans_1"/>
</dbReference>